<keyword evidence="6" id="KW-1185">Reference proteome</keyword>
<dbReference type="AlphaFoldDB" id="A0A4S2MKF4"/>
<gene>
    <name evidence="5" type="ORF">EX30DRAFT_199684</name>
</gene>
<dbReference type="PANTHER" id="PTHR42044">
    <property type="entry name" value="DUF676 DOMAIN-CONTAINING PROTEIN-RELATED"/>
    <property type="match status" value="1"/>
</dbReference>
<dbReference type="EMBL" id="ML220153">
    <property type="protein sequence ID" value="TGZ77422.1"/>
    <property type="molecule type" value="Genomic_DNA"/>
</dbReference>
<dbReference type="PANTHER" id="PTHR42044:SF2">
    <property type="entry name" value="DUF676 DOMAIN-CONTAINING PROTEIN"/>
    <property type="match status" value="1"/>
</dbReference>
<evidence type="ECO:0000259" key="4">
    <source>
        <dbReference type="Pfam" id="PF05057"/>
    </source>
</evidence>
<feature type="compositionally biased region" description="Low complexity" evidence="2">
    <location>
        <begin position="15"/>
        <end position="30"/>
    </location>
</feature>
<name>A0A4S2MKF4_9PEZI</name>
<comment type="similarity">
    <text evidence="1">Belongs to the putative lipase ROG1 family.</text>
</comment>
<feature type="domain" description="DUF676" evidence="4">
    <location>
        <begin position="342"/>
        <end position="394"/>
    </location>
</feature>
<feature type="compositionally biased region" description="Basic and acidic residues" evidence="2">
    <location>
        <begin position="90"/>
        <end position="107"/>
    </location>
</feature>
<evidence type="ECO:0000256" key="2">
    <source>
        <dbReference type="SAM" id="MobiDB-lite"/>
    </source>
</evidence>
<evidence type="ECO:0000313" key="6">
    <source>
        <dbReference type="Proteomes" id="UP000298138"/>
    </source>
</evidence>
<dbReference type="InterPro" id="IPR007751">
    <property type="entry name" value="DUF676_lipase-like"/>
</dbReference>
<dbReference type="OrthoDB" id="202545at2759"/>
<sequence length="616" mass="69009">MNPPESQPLQTVKYRSTSASKSSSSSSSARSDPERRPLIATPPLPLSTKDLKILAVSSPYISQDGEERRRCYFTISPPPLPPDPLQSTKLRGDDKNEHDQGHEHQQENADGEAATVGEGDRTTTTLTTTMPQSKEPEVSYIPSQLHTPAAADPVMLRLPPLRLLWEEAKLVTRELPYFVGIFWGKGKKGDPEGELKIERKGNVWSMVLQVVVFGYSVVAVVLGMVLGIVLPCWVMAVYYAVMGVGLWTLCRGLNYGPRILHSQVDLRGFPQRPEERWLFVNGICAGTQWLQDNIDSIATIFGRHVTGVHNTTYGVLWDLVECLIQRDFLYSTEDTRLTYNYIKTTLLDPSVKRVVIMAHSQGGIIVSSVIDALYADLMPEAFDKLEIYTFGCAATRFCNPPRPLTPSESGLTPPTPTHPRQIAAIEHYVNDHDYVARIGVLHFVRGKPRNQYVGRVFTRLNVGGHLFNQHYLQNMFAGERPEFLEAVVRVEDSVAVKRAAVEGDEELGVVRGSRQAQEAVGKRVRELSRLWLYKDGNVPPPIKIPQYQDDETPSLSPSPSRRYDYANGNNLEQNHDALVREPEPEPEQDPRPGVVRKLSLRVEAEEDDEDEVEVEG</sequence>
<proteinExistence type="inferred from homology"/>
<accession>A0A4S2MKF4</accession>
<feature type="transmembrane region" description="Helical" evidence="3">
    <location>
        <begin position="236"/>
        <end position="253"/>
    </location>
</feature>
<dbReference type="InterPro" id="IPR029058">
    <property type="entry name" value="AB_hydrolase_fold"/>
</dbReference>
<feature type="compositionally biased region" description="Basic and acidic residues" evidence="2">
    <location>
        <begin position="573"/>
        <end position="583"/>
    </location>
</feature>
<dbReference type="Proteomes" id="UP000298138">
    <property type="component" value="Unassembled WGS sequence"/>
</dbReference>
<feature type="transmembrane region" description="Helical" evidence="3">
    <location>
        <begin position="206"/>
        <end position="230"/>
    </location>
</feature>
<protein>
    <recommendedName>
        <fullName evidence="4">DUF676 domain-containing protein</fullName>
    </recommendedName>
</protein>
<keyword evidence="3" id="KW-0812">Transmembrane</keyword>
<keyword evidence="3" id="KW-1133">Transmembrane helix</keyword>
<feature type="region of interest" description="Disordered" evidence="2">
    <location>
        <begin position="541"/>
        <end position="616"/>
    </location>
</feature>
<keyword evidence="3" id="KW-0472">Membrane</keyword>
<feature type="region of interest" description="Disordered" evidence="2">
    <location>
        <begin position="1"/>
        <end position="119"/>
    </location>
</feature>
<organism evidence="5 6">
    <name type="scientific">Ascodesmis nigricans</name>
    <dbReference type="NCBI Taxonomy" id="341454"/>
    <lineage>
        <taxon>Eukaryota</taxon>
        <taxon>Fungi</taxon>
        <taxon>Dikarya</taxon>
        <taxon>Ascomycota</taxon>
        <taxon>Pezizomycotina</taxon>
        <taxon>Pezizomycetes</taxon>
        <taxon>Pezizales</taxon>
        <taxon>Ascodesmidaceae</taxon>
        <taxon>Ascodesmis</taxon>
    </lineage>
</organism>
<evidence type="ECO:0000256" key="1">
    <source>
        <dbReference type="ARBA" id="ARBA00007920"/>
    </source>
</evidence>
<feature type="compositionally biased region" description="Acidic residues" evidence="2">
    <location>
        <begin position="604"/>
        <end position="616"/>
    </location>
</feature>
<evidence type="ECO:0000256" key="3">
    <source>
        <dbReference type="SAM" id="Phobius"/>
    </source>
</evidence>
<reference evidence="5 6" key="1">
    <citation type="submission" date="2019-04" db="EMBL/GenBank/DDBJ databases">
        <title>Comparative genomics and transcriptomics to analyze fruiting body development in filamentous ascomycetes.</title>
        <authorList>
            <consortium name="DOE Joint Genome Institute"/>
            <person name="Lutkenhaus R."/>
            <person name="Traeger S."/>
            <person name="Breuer J."/>
            <person name="Kuo A."/>
            <person name="Lipzen A."/>
            <person name="Pangilinan J."/>
            <person name="Dilworth D."/>
            <person name="Sandor L."/>
            <person name="Poggeler S."/>
            <person name="Barry K."/>
            <person name="Grigoriev I.V."/>
            <person name="Nowrousian M."/>
        </authorList>
    </citation>
    <scope>NUCLEOTIDE SEQUENCE [LARGE SCALE GENOMIC DNA]</scope>
    <source>
        <strain evidence="5 6">CBS 389.68</strain>
    </source>
</reference>
<dbReference type="STRING" id="341454.A0A4S2MKF4"/>
<dbReference type="InParanoid" id="A0A4S2MKF4"/>
<evidence type="ECO:0000313" key="5">
    <source>
        <dbReference type="EMBL" id="TGZ77422.1"/>
    </source>
</evidence>
<dbReference type="SUPFAM" id="SSF53474">
    <property type="entry name" value="alpha/beta-Hydrolases"/>
    <property type="match status" value="1"/>
</dbReference>
<dbReference type="Pfam" id="PF05057">
    <property type="entry name" value="DUF676"/>
    <property type="match status" value="1"/>
</dbReference>